<dbReference type="RefSeq" id="WP_009382004.1">
    <property type="nucleotide sequence ID" value="NZ_AMSQ01000002.1"/>
</dbReference>
<evidence type="ECO:0000313" key="2">
    <source>
        <dbReference type="Proteomes" id="UP000009885"/>
    </source>
</evidence>
<dbReference type="PANTHER" id="PTHR40051">
    <property type="entry name" value="IG HYPOTHETICAL 15966"/>
    <property type="match status" value="1"/>
</dbReference>
<dbReference type="PATRIC" id="fig|1229783.3.peg.321"/>
<protein>
    <recommendedName>
        <fullName evidence="3">YolD-like protein</fullName>
    </recommendedName>
</protein>
<gene>
    <name evidence="1" type="ORF">C273_01575</name>
</gene>
<keyword evidence="2" id="KW-1185">Reference proteome</keyword>
<reference evidence="1 2" key="1">
    <citation type="journal article" date="2013" name="Genome Announc.">
        <title>Genome Sequence of Staphylococcus massiliensis Strain S46, Isolated from the Surface of Healthy Human Skin.</title>
        <authorList>
            <person name="Srivastav R."/>
            <person name="Singh A."/>
            <person name="Jangir P.K."/>
            <person name="Kumari C."/>
            <person name="Muduli S."/>
            <person name="Sharma R."/>
        </authorList>
    </citation>
    <scope>NUCLEOTIDE SEQUENCE [LARGE SCALE GENOMIC DNA]</scope>
    <source>
        <strain evidence="1 2">S46</strain>
    </source>
</reference>
<dbReference type="AlphaFoldDB" id="K9AW34"/>
<dbReference type="OrthoDB" id="2390144at2"/>
<dbReference type="eggNOG" id="ENOG5033K5B">
    <property type="taxonomic scope" value="Bacteria"/>
</dbReference>
<name>K9AW34_9STAP</name>
<dbReference type="STRING" id="1229783.C273_01575"/>
<sequence>MHTTFQNLPDAYKDETDYRNIPRQYLNPRIPKGRGMVKWAPFATIPEQFDAIQNHIDDQSKITKPLLSEDQLAELNHMLCFKLFHEPRCKIKYFSEGEVNQLEGSLSKVYHHENLIIVKVNNQTQKLRITDILEII</sequence>
<dbReference type="InterPro" id="IPR014962">
    <property type="entry name" value="YolD"/>
</dbReference>
<dbReference type="Proteomes" id="UP000009885">
    <property type="component" value="Unassembled WGS sequence"/>
</dbReference>
<comment type="caution">
    <text evidence="1">The sequence shown here is derived from an EMBL/GenBank/DDBJ whole genome shotgun (WGS) entry which is preliminary data.</text>
</comment>
<dbReference type="Pfam" id="PF08863">
    <property type="entry name" value="YolD"/>
    <property type="match status" value="1"/>
</dbReference>
<evidence type="ECO:0008006" key="3">
    <source>
        <dbReference type="Google" id="ProtNLM"/>
    </source>
</evidence>
<dbReference type="EMBL" id="AMSQ01000002">
    <property type="protein sequence ID" value="EKU50291.1"/>
    <property type="molecule type" value="Genomic_DNA"/>
</dbReference>
<evidence type="ECO:0000313" key="1">
    <source>
        <dbReference type="EMBL" id="EKU50291.1"/>
    </source>
</evidence>
<organism evidence="1 2">
    <name type="scientific">Staphylococcus massiliensis S46</name>
    <dbReference type="NCBI Taxonomy" id="1229783"/>
    <lineage>
        <taxon>Bacteria</taxon>
        <taxon>Bacillati</taxon>
        <taxon>Bacillota</taxon>
        <taxon>Bacilli</taxon>
        <taxon>Bacillales</taxon>
        <taxon>Staphylococcaceae</taxon>
        <taxon>Staphylococcus</taxon>
    </lineage>
</organism>
<accession>K9AW34</accession>
<dbReference type="PANTHER" id="PTHR40051:SF1">
    <property type="entry name" value="YOLD-LIKE FAMILY PROTEIN"/>
    <property type="match status" value="1"/>
</dbReference>
<proteinExistence type="predicted"/>